<name>A0A0A3YKY3_BRAJP</name>
<protein>
    <recommendedName>
        <fullName evidence="1">YjiS-like domain-containing protein</fullName>
    </recommendedName>
</protein>
<dbReference type="RefSeq" id="WP_028160370.1">
    <property type="nucleotide sequence ID" value="NZ_JANUDC010000001.1"/>
</dbReference>
<comment type="caution">
    <text evidence="2">The sequence shown here is derived from an EMBL/GenBank/DDBJ whole genome shotgun (WGS) entry which is preliminary data.</text>
</comment>
<reference evidence="2 3" key="1">
    <citation type="submission" date="2014-09" db="EMBL/GenBank/DDBJ databases">
        <title>Draft genome of Bradyrhizobium japonicum Is-34.</title>
        <authorList>
            <person name="Tsurumaru H."/>
            <person name="Yamakawa T."/>
            <person name="Hashimoto S."/>
            <person name="Okizaki K."/>
            <person name="Kanesaki Y."/>
            <person name="Yoshikawa H."/>
            <person name="Yajima S."/>
        </authorList>
    </citation>
    <scope>NUCLEOTIDE SEQUENCE [LARGE SCALE GENOMIC DNA]</scope>
    <source>
        <strain evidence="2 3">Is-34</strain>
    </source>
</reference>
<dbReference type="Proteomes" id="UP000030377">
    <property type="component" value="Unassembled WGS sequence"/>
</dbReference>
<dbReference type="AlphaFoldDB" id="A0A0A3YKY3"/>
<dbReference type="Pfam" id="PF06568">
    <property type="entry name" value="YjiS-like"/>
    <property type="match status" value="1"/>
</dbReference>
<evidence type="ECO:0000313" key="2">
    <source>
        <dbReference type="EMBL" id="KGT74363.1"/>
    </source>
</evidence>
<evidence type="ECO:0000259" key="1">
    <source>
        <dbReference type="Pfam" id="PF06568"/>
    </source>
</evidence>
<evidence type="ECO:0000313" key="3">
    <source>
        <dbReference type="Proteomes" id="UP000030377"/>
    </source>
</evidence>
<dbReference type="STRING" id="375.BKD09_RS46955"/>
<feature type="domain" description="YjiS-like" evidence="1">
    <location>
        <begin position="28"/>
        <end position="63"/>
    </location>
</feature>
<proteinExistence type="predicted"/>
<organism evidence="2 3">
    <name type="scientific">Bradyrhizobium japonicum</name>
    <dbReference type="NCBI Taxonomy" id="375"/>
    <lineage>
        <taxon>Bacteria</taxon>
        <taxon>Pseudomonadati</taxon>
        <taxon>Pseudomonadota</taxon>
        <taxon>Alphaproteobacteria</taxon>
        <taxon>Hyphomicrobiales</taxon>
        <taxon>Nitrobacteraceae</taxon>
        <taxon>Bradyrhizobium</taxon>
    </lineage>
</organism>
<accession>A0A0A3YKY3</accession>
<dbReference type="InterPro" id="IPR009506">
    <property type="entry name" value="YjiS-like"/>
</dbReference>
<sequence>MSTFNGVAQVRRTATPVQQVTSLFLWVWSAWQKYRRRLKVQTALCALSDRELLDIGATRAEIDYIALQQGRARPDRPAPWRIGSALAILSLINLFSLISVDRTEAQCTAQDVLRRQLAVKVEPPAPRSEIPISSAADVLVWKTIRIGTFTDTFALRRAMSAMGCGVGNAADEILARPAFTLSRKKAEVELVAVSVAELGFQGEASLREIYARAQQLGLALAPAEIAPQLRLQYLDQPIGEFLTIGMEPIGTWAGEAVVLTVANGGAGLILIGQDGRGDAQISAISRFVFVRPGPSMAPEAAAMAR</sequence>
<gene>
    <name evidence="2" type="ORF">MA20_40525</name>
</gene>
<dbReference type="EMBL" id="JRPN01000035">
    <property type="protein sequence ID" value="KGT74363.1"/>
    <property type="molecule type" value="Genomic_DNA"/>
</dbReference>